<dbReference type="GO" id="GO:0009002">
    <property type="term" value="F:serine-type D-Ala-D-Ala carboxypeptidase activity"/>
    <property type="evidence" value="ECO:0007669"/>
    <property type="project" value="UniProtKB-EC"/>
</dbReference>
<keyword evidence="3" id="KW-0121">Carboxypeptidase</keyword>
<keyword evidence="2 3" id="KW-0378">Hydrolase</keyword>
<keyword evidence="4" id="KW-1185">Reference proteome</keyword>
<name>A0A399FY80_9ACTN</name>
<evidence type="ECO:0000256" key="2">
    <source>
        <dbReference type="ARBA" id="ARBA00022801"/>
    </source>
</evidence>
<evidence type="ECO:0000256" key="1">
    <source>
        <dbReference type="ARBA" id="ARBA00006096"/>
    </source>
</evidence>
<dbReference type="EC" id="3.4.16.4" evidence="3"/>
<dbReference type="GO" id="GO:0006508">
    <property type="term" value="P:proteolysis"/>
    <property type="evidence" value="ECO:0007669"/>
    <property type="project" value="InterPro"/>
</dbReference>
<dbReference type="NCBIfam" id="TIGR00666">
    <property type="entry name" value="PBP4"/>
    <property type="match status" value="1"/>
</dbReference>
<dbReference type="OrthoDB" id="56883at2"/>
<dbReference type="Gene3D" id="3.50.80.20">
    <property type="entry name" value="D-Ala-D-Ala carboxypeptidase C, peptidase S13"/>
    <property type="match status" value="1"/>
</dbReference>
<dbReference type="Gene3D" id="3.40.710.10">
    <property type="entry name" value="DD-peptidase/beta-lactamase superfamily"/>
    <property type="match status" value="2"/>
</dbReference>
<proteinExistence type="inferred from homology"/>
<evidence type="ECO:0000313" key="4">
    <source>
        <dbReference type="Proteomes" id="UP000265719"/>
    </source>
</evidence>
<dbReference type="PANTHER" id="PTHR30023:SF0">
    <property type="entry name" value="PENICILLIN-SENSITIVE CARBOXYPEPTIDASE A"/>
    <property type="match status" value="1"/>
</dbReference>
<dbReference type="Pfam" id="PF02113">
    <property type="entry name" value="Peptidase_S13"/>
    <property type="match status" value="2"/>
</dbReference>
<accession>A0A399FY80</accession>
<dbReference type="Proteomes" id="UP000265719">
    <property type="component" value="Chromosome"/>
</dbReference>
<dbReference type="InterPro" id="IPR000667">
    <property type="entry name" value="Peptidase_S13"/>
</dbReference>
<dbReference type="SUPFAM" id="SSF56601">
    <property type="entry name" value="beta-lactamase/transpeptidase-like"/>
    <property type="match status" value="1"/>
</dbReference>
<dbReference type="PRINTS" id="PR00922">
    <property type="entry name" value="DADACBPTASE3"/>
</dbReference>
<reference evidence="3" key="1">
    <citation type="submission" date="2020-10" db="EMBL/GenBank/DDBJ databases">
        <title>De novo genome project of the cellulose decomposer Thermobifida halotolerans type strain.</title>
        <authorList>
            <person name="Nagy I."/>
            <person name="Horvath B."/>
            <person name="Kukolya J."/>
            <person name="Nagy I."/>
            <person name="Orsini M."/>
        </authorList>
    </citation>
    <scope>NUCLEOTIDE SEQUENCE</scope>
    <source>
        <strain evidence="3">DSM 44931</strain>
    </source>
</reference>
<dbReference type="GO" id="GO:0000270">
    <property type="term" value="P:peptidoglycan metabolic process"/>
    <property type="evidence" value="ECO:0007669"/>
    <property type="project" value="TreeGrafter"/>
</dbReference>
<comment type="similarity">
    <text evidence="1">Belongs to the peptidase S13 family.</text>
</comment>
<dbReference type="PANTHER" id="PTHR30023">
    <property type="entry name" value="D-ALANYL-D-ALANINE CARBOXYPEPTIDASE"/>
    <property type="match status" value="1"/>
</dbReference>
<dbReference type="InterPro" id="IPR012338">
    <property type="entry name" value="Beta-lactam/transpept-like"/>
</dbReference>
<dbReference type="KEGG" id="thao:NI17_018380"/>
<gene>
    <name evidence="3" type="primary">dacB</name>
    <name evidence="3" type="ORF">NI17_018380</name>
</gene>
<keyword evidence="3" id="KW-0645">Protease</keyword>
<sequence length="462" mass="47782">MRNDRLWALLTLALLTLFVLATSLVARDAIAARPPETVPVPVAVAETVPLPAAADAETVDPARLADKLDDPMSRSGIVEGLSAYVVDAETHQELYAHDADEERVPASTTKIVTAVAALHAVGPDARIDTRVVRGSSPDEVILVGGGDPTLTETDDPDRYPRLASLEELAAGTADALAEAGVTTVRLGYDESAYAGDSLGPGWKQGYVDEGSTATVHALMMDCGRIQTTEVCGLLDIEDKYGPRETDPPLAAAEAFARQLGEVGITVTGAPQATRAAADAETLASVSSPPVGTLVEKILLDSNNNVAEALARQVAVVRGEEPSFEGAARAVMAVMDELGVEGVRVSDGSGLSVDNRITAQALVELLVLSADPAHPELYPTLSGLPTAHATGSLDNRYAPDGSAGAGAGLVRAKTGTLNEVSSLAGTAYTSEGRLLVFAFMANHPGATWQAVDILASTLTECGC</sequence>
<dbReference type="AlphaFoldDB" id="A0A399FY80"/>
<protein>
    <submittedName>
        <fullName evidence="3">D-alanyl-D-alanine carboxypeptidase/D-alanyl-D-alanine-endopeptidase</fullName>
        <ecNumber evidence="3">3.4.16.4</ecNumber>
    </submittedName>
</protein>
<evidence type="ECO:0000313" key="3">
    <source>
        <dbReference type="EMBL" id="UOE18736.1"/>
    </source>
</evidence>
<organism evidence="3 4">
    <name type="scientific">Thermobifida halotolerans</name>
    <dbReference type="NCBI Taxonomy" id="483545"/>
    <lineage>
        <taxon>Bacteria</taxon>
        <taxon>Bacillati</taxon>
        <taxon>Actinomycetota</taxon>
        <taxon>Actinomycetes</taxon>
        <taxon>Streptosporangiales</taxon>
        <taxon>Nocardiopsidaceae</taxon>
        <taxon>Thermobifida</taxon>
    </lineage>
</organism>
<dbReference type="EMBL" id="CP063196">
    <property type="protein sequence ID" value="UOE18736.1"/>
    <property type="molecule type" value="Genomic_DNA"/>
</dbReference>